<dbReference type="Proteomes" id="UP000799750">
    <property type="component" value="Unassembled WGS sequence"/>
</dbReference>
<keyword evidence="2" id="KW-1185">Reference proteome</keyword>
<protein>
    <submittedName>
        <fullName evidence="1">Uncharacterized protein</fullName>
    </submittedName>
</protein>
<dbReference type="AlphaFoldDB" id="A0A6A6QBR7"/>
<name>A0A6A6QBR7_9PEZI</name>
<proteinExistence type="predicted"/>
<accession>A0A6A6QBR7</accession>
<gene>
    <name evidence="1" type="ORF">BU16DRAFT_183215</name>
</gene>
<evidence type="ECO:0000313" key="2">
    <source>
        <dbReference type="Proteomes" id="UP000799750"/>
    </source>
</evidence>
<reference evidence="1" key="1">
    <citation type="journal article" date="2020" name="Stud. Mycol.">
        <title>101 Dothideomycetes genomes: a test case for predicting lifestyles and emergence of pathogens.</title>
        <authorList>
            <person name="Haridas S."/>
            <person name="Albert R."/>
            <person name="Binder M."/>
            <person name="Bloem J."/>
            <person name="Labutti K."/>
            <person name="Salamov A."/>
            <person name="Andreopoulos B."/>
            <person name="Baker S."/>
            <person name="Barry K."/>
            <person name="Bills G."/>
            <person name="Bluhm B."/>
            <person name="Cannon C."/>
            <person name="Castanera R."/>
            <person name="Culley D."/>
            <person name="Daum C."/>
            <person name="Ezra D."/>
            <person name="Gonzalez J."/>
            <person name="Henrissat B."/>
            <person name="Kuo A."/>
            <person name="Liang C."/>
            <person name="Lipzen A."/>
            <person name="Lutzoni F."/>
            <person name="Magnuson J."/>
            <person name="Mondo S."/>
            <person name="Nolan M."/>
            <person name="Ohm R."/>
            <person name="Pangilinan J."/>
            <person name="Park H.-J."/>
            <person name="Ramirez L."/>
            <person name="Alfaro M."/>
            <person name="Sun H."/>
            <person name="Tritt A."/>
            <person name="Yoshinaga Y."/>
            <person name="Zwiers L.-H."/>
            <person name="Turgeon B."/>
            <person name="Goodwin S."/>
            <person name="Spatafora J."/>
            <person name="Crous P."/>
            <person name="Grigoriev I."/>
        </authorList>
    </citation>
    <scope>NUCLEOTIDE SEQUENCE</scope>
    <source>
        <strain evidence="1">CBS 269.34</strain>
    </source>
</reference>
<sequence length="174" mass="18407">MPIPSHPIVHETCCWWSCCCFVERVMHTIAAAPRIGARASNNRRQTRGCWSASQASTQLANVSEVLCTSSSLSLVLASRRVGAVDAGFYLVGNGMHAKRQLGVWRGVIGGGCGDSSEGFCGSCGSWGRERGRKAKEANGECRRNGGSEVCEGELGAMGKGAFLCKRAGRGAPLR</sequence>
<dbReference type="EMBL" id="MU004199">
    <property type="protein sequence ID" value="KAF2489504.1"/>
    <property type="molecule type" value="Genomic_DNA"/>
</dbReference>
<organism evidence="1 2">
    <name type="scientific">Lophium mytilinum</name>
    <dbReference type="NCBI Taxonomy" id="390894"/>
    <lineage>
        <taxon>Eukaryota</taxon>
        <taxon>Fungi</taxon>
        <taxon>Dikarya</taxon>
        <taxon>Ascomycota</taxon>
        <taxon>Pezizomycotina</taxon>
        <taxon>Dothideomycetes</taxon>
        <taxon>Pleosporomycetidae</taxon>
        <taxon>Mytilinidiales</taxon>
        <taxon>Mytilinidiaceae</taxon>
        <taxon>Lophium</taxon>
    </lineage>
</organism>
<evidence type="ECO:0000313" key="1">
    <source>
        <dbReference type="EMBL" id="KAF2489504.1"/>
    </source>
</evidence>